<name>A0A1C4XWM0_MICEC</name>
<dbReference type="InParanoid" id="A0A1C4XWM0"/>
<gene>
    <name evidence="1" type="ORF">GA0070618_3405</name>
</gene>
<accession>A0A1C4XWM0</accession>
<evidence type="ECO:0000313" key="1">
    <source>
        <dbReference type="EMBL" id="SCF12865.1"/>
    </source>
</evidence>
<evidence type="ECO:0000313" key="2">
    <source>
        <dbReference type="Proteomes" id="UP000198253"/>
    </source>
</evidence>
<reference evidence="2" key="1">
    <citation type="submission" date="2016-06" db="EMBL/GenBank/DDBJ databases">
        <authorList>
            <person name="Varghese N."/>
            <person name="Submissions Spin"/>
        </authorList>
    </citation>
    <scope>NUCLEOTIDE SEQUENCE [LARGE SCALE GENOMIC DNA]</scope>
    <source>
        <strain evidence="2">DSM 43816</strain>
    </source>
</reference>
<protein>
    <submittedName>
        <fullName evidence="1">Uncharacterized protein</fullName>
    </submittedName>
</protein>
<keyword evidence="2" id="KW-1185">Reference proteome</keyword>
<proteinExistence type="predicted"/>
<sequence>MSGPHLPKPGDLVALDGRASPQFGGNRALLLRIASVANALTTDDWVWLTGYVIDALGDAVAKREVFVHRAGIRPAPPPLTRAARKTARAKGTSRV</sequence>
<dbReference type="Proteomes" id="UP000198253">
    <property type="component" value="Chromosome I"/>
</dbReference>
<dbReference type="EMBL" id="LT607413">
    <property type="protein sequence ID" value="SCF12865.1"/>
    <property type="molecule type" value="Genomic_DNA"/>
</dbReference>
<dbReference type="AlphaFoldDB" id="A0A1C4XWM0"/>
<dbReference type="RefSeq" id="WP_231931768.1">
    <property type="nucleotide sequence ID" value="NZ_LT607413.1"/>
</dbReference>
<organism evidence="1 2">
    <name type="scientific">Micromonospora echinospora</name>
    <name type="common">Micromonospora purpurea</name>
    <dbReference type="NCBI Taxonomy" id="1877"/>
    <lineage>
        <taxon>Bacteria</taxon>
        <taxon>Bacillati</taxon>
        <taxon>Actinomycetota</taxon>
        <taxon>Actinomycetes</taxon>
        <taxon>Micromonosporales</taxon>
        <taxon>Micromonosporaceae</taxon>
        <taxon>Micromonospora</taxon>
    </lineage>
</organism>